<feature type="domain" description="NADAR" evidence="1">
    <location>
        <begin position="29"/>
        <end position="162"/>
    </location>
</feature>
<dbReference type="AlphaFoldDB" id="A0AAD7EN32"/>
<dbReference type="SUPFAM" id="SSF143990">
    <property type="entry name" value="YbiA-like"/>
    <property type="match status" value="1"/>
</dbReference>
<dbReference type="InterPro" id="IPR037238">
    <property type="entry name" value="YbiA-like_sf"/>
</dbReference>
<dbReference type="Proteomes" id="UP001218218">
    <property type="component" value="Unassembled WGS sequence"/>
</dbReference>
<gene>
    <name evidence="2" type="ORF">DFH08DRAFT_705532</name>
</gene>
<dbReference type="EMBL" id="JARIHO010000029">
    <property type="protein sequence ID" value="KAJ7337534.1"/>
    <property type="molecule type" value="Genomic_DNA"/>
</dbReference>
<sequence length="169" mass="19076">MVSVGQPPAPAPLTPIRFSGFTPEFIPFLNYSPHRVIYQNAVYPTAMHLHEAMKFLPNSPAFAERIRACADVGRVHVLSKKLTRQSPNAVRSDWVSVYLLMMEEAIILKFRQHANLQEMLLSTGDAPLIYADAEDTYWGEGPDHNGMNNLGLLLQRIRTQLRSESRLTS</sequence>
<protein>
    <recommendedName>
        <fullName evidence="1">NADAR domain-containing protein</fullName>
    </recommendedName>
</protein>
<organism evidence="2 3">
    <name type="scientific">Mycena albidolilacea</name>
    <dbReference type="NCBI Taxonomy" id="1033008"/>
    <lineage>
        <taxon>Eukaryota</taxon>
        <taxon>Fungi</taxon>
        <taxon>Dikarya</taxon>
        <taxon>Basidiomycota</taxon>
        <taxon>Agaricomycotina</taxon>
        <taxon>Agaricomycetes</taxon>
        <taxon>Agaricomycetidae</taxon>
        <taxon>Agaricales</taxon>
        <taxon>Marasmiineae</taxon>
        <taxon>Mycenaceae</taxon>
        <taxon>Mycena</taxon>
    </lineage>
</organism>
<evidence type="ECO:0000313" key="3">
    <source>
        <dbReference type="Proteomes" id="UP001218218"/>
    </source>
</evidence>
<dbReference type="InterPro" id="IPR012816">
    <property type="entry name" value="NADAR"/>
</dbReference>
<evidence type="ECO:0000313" key="2">
    <source>
        <dbReference type="EMBL" id="KAJ7337534.1"/>
    </source>
</evidence>
<reference evidence="2" key="1">
    <citation type="submission" date="2023-03" db="EMBL/GenBank/DDBJ databases">
        <title>Massive genome expansion in bonnet fungi (Mycena s.s.) driven by repeated elements and novel gene families across ecological guilds.</title>
        <authorList>
            <consortium name="Lawrence Berkeley National Laboratory"/>
            <person name="Harder C.B."/>
            <person name="Miyauchi S."/>
            <person name="Viragh M."/>
            <person name="Kuo A."/>
            <person name="Thoen E."/>
            <person name="Andreopoulos B."/>
            <person name="Lu D."/>
            <person name="Skrede I."/>
            <person name="Drula E."/>
            <person name="Henrissat B."/>
            <person name="Morin E."/>
            <person name="Kohler A."/>
            <person name="Barry K."/>
            <person name="LaButti K."/>
            <person name="Morin E."/>
            <person name="Salamov A."/>
            <person name="Lipzen A."/>
            <person name="Mereny Z."/>
            <person name="Hegedus B."/>
            <person name="Baldrian P."/>
            <person name="Stursova M."/>
            <person name="Weitz H."/>
            <person name="Taylor A."/>
            <person name="Grigoriev I.V."/>
            <person name="Nagy L.G."/>
            <person name="Martin F."/>
            <person name="Kauserud H."/>
        </authorList>
    </citation>
    <scope>NUCLEOTIDE SEQUENCE</scope>
    <source>
        <strain evidence="2">CBHHK002</strain>
    </source>
</reference>
<dbReference type="Gene3D" id="1.10.357.40">
    <property type="entry name" value="YbiA-like"/>
    <property type="match status" value="1"/>
</dbReference>
<name>A0AAD7EN32_9AGAR</name>
<comment type="caution">
    <text evidence="2">The sequence shown here is derived from an EMBL/GenBank/DDBJ whole genome shotgun (WGS) entry which is preliminary data.</text>
</comment>
<dbReference type="Pfam" id="PF08719">
    <property type="entry name" value="NADAR"/>
    <property type="match status" value="1"/>
</dbReference>
<proteinExistence type="predicted"/>
<dbReference type="CDD" id="cd15457">
    <property type="entry name" value="NADAR"/>
    <property type="match status" value="1"/>
</dbReference>
<evidence type="ECO:0000259" key="1">
    <source>
        <dbReference type="Pfam" id="PF08719"/>
    </source>
</evidence>
<accession>A0AAD7EN32</accession>
<keyword evidence="3" id="KW-1185">Reference proteome</keyword>